<feature type="compositionally biased region" description="Low complexity" evidence="1">
    <location>
        <begin position="170"/>
        <end position="186"/>
    </location>
</feature>
<feature type="compositionally biased region" description="Basic and acidic residues" evidence="1">
    <location>
        <begin position="143"/>
        <end position="152"/>
    </location>
</feature>
<reference evidence="2" key="1">
    <citation type="submission" date="2022-07" db="EMBL/GenBank/DDBJ databases">
        <title>Genome Sequence of Leucocoprinus birnbaumii.</title>
        <authorList>
            <person name="Buettner E."/>
        </authorList>
    </citation>
    <scope>NUCLEOTIDE SEQUENCE</scope>
    <source>
        <strain evidence="2">VT141</strain>
    </source>
</reference>
<protein>
    <submittedName>
        <fullName evidence="2">Uncharacterized protein</fullName>
    </submittedName>
</protein>
<gene>
    <name evidence="2" type="ORF">NP233_g7862</name>
</gene>
<evidence type="ECO:0000313" key="3">
    <source>
        <dbReference type="Proteomes" id="UP001213000"/>
    </source>
</evidence>
<feature type="compositionally biased region" description="Basic residues" evidence="1">
    <location>
        <begin position="216"/>
        <end position="226"/>
    </location>
</feature>
<feature type="compositionally biased region" description="Polar residues" evidence="1">
    <location>
        <begin position="159"/>
        <end position="169"/>
    </location>
</feature>
<feature type="compositionally biased region" description="Basic and acidic residues" evidence="1">
    <location>
        <begin position="64"/>
        <end position="79"/>
    </location>
</feature>
<dbReference type="Proteomes" id="UP001213000">
    <property type="component" value="Unassembled WGS sequence"/>
</dbReference>
<feature type="compositionally biased region" description="Polar residues" evidence="1">
    <location>
        <begin position="38"/>
        <end position="51"/>
    </location>
</feature>
<feature type="compositionally biased region" description="Basic and acidic residues" evidence="1">
    <location>
        <begin position="113"/>
        <end position="136"/>
    </location>
</feature>
<feature type="region of interest" description="Disordered" evidence="1">
    <location>
        <begin position="1"/>
        <end position="79"/>
    </location>
</feature>
<organism evidence="2 3">
    <name type="scientific">Leucocoprinus birnbaumii</name>
    <dbReference type="NCBI Taxonomy" id="56174"/>
    <lineage>
        <taxon>Eukaryota</taxon>
        <taxon>Fungi</taxon>
        <taxon>Dikarya</taxon>
        <taxon>Basidiomycota</taxon>
        <taxon>Agaricomycotina</taxon>
        <taxon>Agaricomycetes</taxon>
        <taxon>Agaricomycetidae</taxon>
        <taxon>Agaricales</taxon>
        <taxon>Agaricineae</taxon>
        <taxon>Agaricaceae</taxon>
        <taxon>Leucocoprinus</taxon>
    </lineage>
</organism>
<feature type="compositionally biased region" description="Polar residues" evidence="1">
    <location>
        <begin position="1"/>
        <end position="10"/>
    </location>
</feature>
<name>A0AAD5VQ19_9AGAR</name>
<dbReference type="EMBL" id="JANIEX010000601">
    <property type="protein sequence ID" value="KAJ3565094.1"/>
    <property type="molecule type" value="Genomic_DNA"/>
</dbReference>
<accession>A0AAD5VQ19</accession>
<dbReference type="AlphaFoldDB" id="A0AAD5VQ19"/>
<feature type="compositionally biased region" description="Gly residues" evidence="1">
    <location>
        <begin position="206"/>
        <end position="215"/>
    </location>
</feature>
<evidence type="ECO:0000256" key="1">
    <source>
        <dbReference type="SAM" id="MobiDB-lite"/>
    </source>
</evidence>
<feature type="compositionally biased region" description="Polar residues" evidence="1">
    <location>
        <begin position="187"/>
        <end position="205"/>
    </location>
</feature>
<feature type="region of interest" description="Disordered" evidence="1">
    <location>
        <begin position="112"/>
        <end position="266"/>
    </location>
</feature>
<comment type="caution">
    <text evidence="2">The sequence shown here is derived from an EMBL/GenBank/DDBJ whole genome shotgun (WGS) entry which is preliminary data.</text>
</comment>
<proteinExistence type="predicted"/>
<evidence type="ECO:0000313" key="2">
    <source>
        <dbReference type="EMBL" id="KAJ3565094.1"/>
    </source>
</evidence>
<sequence>MTAIPPTNSLGLDFNVPDAGPPAEGLPPAPGPVEVDETPTSPRSPTATEQQPPREKKKPYVNPDRVKTGGPQREKLTDEELAERMARIREQNEKIKQRRLDVAADEAAFQKTQEVERQKMERTKKIQDNVDKAREHNVRRKMDKAQNREWDSGKPATATWKNSPRKTSNAQEPAQPAPTAEGTPATDSSSPQSPVSTEQAGSGNWSRGGGGPPRGGRGRGRGRGRGGRNGPPNQRPAPVVGGAVPESTGNKEEKDEVVNTAPAAPS</sequence>
<keyword evidence="3" id="KW-1185">Reference proteome</keyword>